<comment type="caution">
    <text evidence="1">The sequence shown here is derived from an EMBL/GenBank/DDBJ whole genome shotgun (WGS) entry which is preliminary data.</text>
</comment>
<accession>A0A5A5TID4</accession>
<protein>
    <submittedName>
        <fullName evidence="1">Uncharacterized protein</fullName>
    </submittedName>
</protein>
<proteinExistence type="predicted"/>
<dbReference type="AlphaFoldDB" id="A0A5A5TID4"/>
<dbReference type="EMBL" id="BIXY01000093">
    <property type="protein sequence ID" value="GCF11082.1"/>
    <property type="molecule type" value="Genomic_DNA"/>
</dbReference>
<keyword evidence="2" id="KW-1185">Reference proteome</keyword>
<evidence type="ECO:0000313" key="2">
    <source>
        <dbReference type="Proteomes" id="UP000322530"/>
    </source>
</evidence>
<name>A0A5A5TID4_9CHLR</name>
<dbReference type="Proteomes" id="UP000322530">
    <property type="component" value="Unassembled WGS sequence"/>
</dbReference>
<gene>
    <name evidence="1" type="ORF">KDI_46460</name>
</gene>
<evidence type="ECO:0000313" key="1">
    <source>
        <dbReference type="EMBL" id="GCF11082.1"/>
    </source>
</evidence>
<dbReference type="OrthoDB" id="158806at2"/>
<dbReference type="RefSeq" id="WP_149403926.1">
    <property type="nucleotide sequence ID" value="NZ_BIXY01000093.1"/>
</dbReference>
<organism evidence="1 2">
    <name type="scientific">Dictyobacter arantiisoli</name>
    <dbReference type="NCBI Taxonomy" id="2014874"/>
    <lineage>
        <taxon>Bacteria</taxon>
        <taxon>Bacillati</taxon>
        <taxon>Chloroflexota</taxon>
        <taxon>Ktedonobacteria</taxon>
        <taxon>Ktedonobacterales</taxon>
        <taxon>Dictyobacteraceae</taxon>
        <taxon>Dictyobacter</taxon>
    </lineage>
</organism>
<sequence>MPINDVDKLRAAYVNFRHDPLANFIVHVRQQRAGQIRTLLADPESLPDVETFDREVWCLESRTYLHSHRIDLQLYFKYYEQTKLLKTMAEQNLKIHDLEKALLAGQLELHGNYIYGQSTGTFAPMIKDQALRFSLLKQALHTFNDATLTASEQALLVYNTKGFGENNATGLGMIFHPQDIGIVNAAT</sequence>
<reference evidence="1 2" key="1">
    <citation type="submission" date="2019-01" db="EMBL/GenBank/DDBJ databases">
        <title>Draft genome sequence of Dictyobacter sp. Uno17.</title>
        <authorList>
            <person name="Wang C.M."/>
            <person name="Zheng Y."/>
            <person name="Sakai Y."/>
            <person name="Abe K."/>
            <person name="Yokota A."/>
            <person name="Yabe S."/>
        </authorList>
    </citation>
    <scope>NUCLEOTIDE SEQUENCE [LARGE SCALE GENOMIC DNA]</scope>
    <source>
        <strain evidence="1 2">Uno17</strain>
    </source>
</reference>